<gene>
    <name evidence="6" type="ORF">MNBD_UNCLBAC01-477</name>
</gene>
<dbReference type="AlphaFoldDB" id="A0A3B1D439"/>
<evidence type="ECO:0000256" key="3">
    <source>
        <dbReference type="ARBA" id="ARBA00023004"/>
    </source>
</evidence>
<dbReference type="GO" id="GO:0006284">
    <property type="term" value="P:base-excision repair"/>
    <property type="evidence" value="ECO:0007669"/>
    <property type="project" value="InterPro"/>
</dbReference>
<feature type="domain" description="HhH-GPD" evidence="5">
    <location>
        <begin position="35"/>
        <end position="194"/>
    </location>
</feature>
<dbReference type="EC" id="4.2.99.18" evidence="6"/>
<dbReference type="InterPro" id="IPR003265">
    <property type="entry name" value="HhH-GPD_domain"/>
</dbReference>
<accession>A0A3B1D439</accession>
<keyword evidence="6" id="KW-0378">Hydrolase</keyword>
<dbReference type="EMBL" id="UOGJ01000062">
    <property type="protein sequence ID" value="VAX35512.1"/>
    <property type="molecule type" value="Genomic_DNA"/>
</dbReference>
<keyword evidence="4" id="KW-0411">Iron-sulfur</keyword>
<evidence type="ECO:0000256" key="4">
    <source>
        <dbReference type="ARBA" id="ARBA00023014"/>
    </source>
</evidence>
<keyword evidence="1" id="KW-0004">4Fe-4S</keyword>
<dbReference type="Pfam" id="PF00730">
    <property type="entry name" value="HhH-GPD"/>
    <property type="match status" value="1"/>
</dbReference>
<dbReference type="GO" id="GO:0051539">
    <property type="term" value="F:4 iron, 4 sulfur cluster binding"/>
    <property type="evidence" value="ECO:0007669"/>
    <property type="project" value="UniProtKB-KW"/>
</dbReference>
<dbReference type="PANTHER" id="PTHR10359:SF19">
    <property type="entry name" value="DNA REPAIR GLYCOSYLASE MJ1434-RELATED"/>
    <property type="match status" value="1"/>
</dbReference>
<organism evidence="6">
    <name type="scientific">hydrothermal vent metagenome</name>
    <dbReference type="NCBI Taxonomy" id="652676"/>
    <lineage>
        <taxon>unclassified sequences</taxon>
        <taxon>metagenomes</taxon>
        <taxon>ecological metagenomes</taxon>
    </lineage>
</organism>
<keyword evidence="6" id="KW-0540">Nuclease</keyword>
<reference evidence="6" key="1">
    <citation type="submission" date="2018-06" db="EMBL/GenBank/DDBJ databases">
        <authorList>
            <person name="Zhirakovskaya E."/>
        </authorList>
    </citation>
    <scope>NUCLEOTIDE SEQUENCE</scope>
</reference>
<keyword evidence="2" id="KW-0479">Metal-binding</keyword>
<keyword evidence="6" id="KW-0456">Lyase</keyword>
<evidence type="ECO:0000256" key="1">
    <source>
        <dbReference type="ARBA" id="ARBA00022485"/>
    </source>
</evidence>
<protein>
    <submittedName>
        <fullName evidence="6">Endonuclease III</fullName>
        <ecNumber evidence="6">4.2.99.18</ecNumber>
    </submittedName>
</protein>
<dbReference type="SUPFAM" id="SSF48150">
    <property type="entry name" value="DNA-glycosylase"/>
    <property type="match status" value="1"/>
</dbReference>
<dbReference type="GO" id="GO:0046872">
    <property type="term" value="F:metal ion binding"/>
    <property type="evidence" value="ECO:0007669"/>
    <property type="project" value="UniProtKB-KW"/>
</dbReference>
<sequence>MKKLKEIYARLFKHYGPQHWWPAKTKFEVIVGAILVQNTNWGNVEKALNNLKANKILSPDALRTIIPSKLASLIQPAGYFNVKTKRLKNFITFFFDEYDGSMKNMKKESLAVLRPKLLSINGIGLETADSILLYAFDKPIFVVDAYTKRLLSRHGIITLDTDYHAIQNIFMECFTHDAKMFNEYHALIVQVGKDYCKPKPRCEQCLLRSLL</sequence>
<keyword evidence="3" id="KW-0408">Iron</keyword>
<name>A0A3B1D439_9ZZZZ</name>
<dbReference type="Gene3D" id="1.10.1670.10">
    <property type="entry name" value="Helix-hairpin-Helix base-excision DNA repair enzymes (C-terminal)"/>
    <property type="match status" value="1"/>
</dbReference>
<evidence type="ECO:0000256" key="2">
    <source>
        <dbReference type="ARBA" id="ARBA00022723"/>
    </source>
</evidence>
<dbReference type="CDD" id="cd00056">
    <property type="entry name" value="ENDO3c"/>
    <property type="match status" value="1"/>
</dbReference>
<dbReference type="SMART" id="SM00478">
    <property type="entry name" value="ENDO3c"/>
    <property type="match status" value="1"/>
</dbReference>
<dbReference type="PIRSF" id="PIRSF001435">
    <property type="entry name" value="Nth"/>
    <property type="match status" value="1"/>
</dbReference>
<proteinExistence type="predicted"/>
<dbReference type="PANTHER" id="PTHR10359">
    <property type="entry name" value="A/G-SPECIFIC ADENINE GLYCOSYLASE/ENDONUCLEASE III"/>
    <property type="match status" value="1"/>
</dbReference>
<evidence type="ECO:0000313" key="6">
    <source>
        <dbReference type="EMBL" id="VAX35512.1"/>
    </source>
</evidence>
<dbReference type="GO" id="GO:0140078">
    <property type="term" value="F:class I DNA-(apurinic or apyrimidinic site) endonuclease activity"/>
    <property type="evidence" value="ECO:0007669"/>
    <property type="project" value="UniProtKB-EC"/>
</dbReference>
<keyword evidence="6" id="KW-0255">Endonuclease</keyword>
<dbReference type="Gene3D" id="1.10.340.30">
    <property type="entry name" value="Hypothetical protein, domain 2"/>
    <property type="match status" value="1"/>
</dbReference>
<evidence type="ECO:0000259" key="5">
    <source>
        <dbReference type="SMART" id="SM00478"/>
    </source>
</evidence>
<dbReference type="InterPro" id="IPR011257">
    <property type="entry name" value="DNA_glycosylase"/>
</dbReference>
<dbReference type="InterPro" id="IPR023170">
    <property type="entry name" value="HhH_base_excis_C"/>
</dbReference>